<protein>
    <submittedName>
        <fullName evidence="2">Uncharacterized protein</fullName>
    </submittedName>
</protein>
<organism evidence="2 3">
    <name type="scientific">Actinomadura alba</name>
    <dbReference type="NCBI Taxonomy" id="406431"/>
    <lineage>
        <taxon>Bacteria</taxon>
        <taxon>Bacillati</taxon>
        <taxon>Actinomycetota</taxon>
        <taxon>Actinomycetes</taxon>
        <taxon>Streptosporangiales</taxon>
        <taxon>Thermomonosporaceae</taxon>
        <taxon>Actinomadura</taxon>
    </lineage>
</organism>
<evidence type="ECO:0000256" key="1">
    <source>
        <dbReference type="SAM" id="MobiDB-lite"/>
    </source>
</evidence>
<gene>
    <name evidence="2" type="ORF">HKK74_15825</name>
</gene>
<evidence type="ECO:0000313" key="3">
    <source>
        <dbReference type="Proteomes" id="UP000805614"/>
    </source>
</evidence>
<evidence type="ECO:0000313" key="2">
    <source>
        <dbReference type="EMBL" id="MBC6466959.1"/>
    </source>
</evidence>
<reference evidence="2 3" key="1">
    <citation type="submission" date="2020-06" db="EMBL/GenBank/DDBJ databases">
        <title>Actinomadura xiongansis sp. nov., isolated from soil of Baiyangdian.</title>
        <authorList>
            <person name="Zhang X."/>
        </authorList>
    </citation>
    <scope>NUCLEOTIDE SEQUENCE [LARGE SCALE GENOMIC DNA]</scope>
    <source>
        <strain evidence="2 3">HBUM206468</strain>
    </source>
</reference>
<comment type="caution">
    <text evidence="2">The sequence shown here is derived from an EMBL/GenBank/DDBJ whole genome shotgun (WGS) entry which is preliminary data.</text>
</comment>
<dbReference type="EMBL" id="JABVEC010000010">
    <property type="protein sequence ID" value="MBC6466959.1"/>
    <property type="molecule type" value="Genomic_DNA"/>
</dbReference>
<proteinExistence type="predicted"/>
<dbReference type="Proteomes" id="UP000805614">
    <property type="component" value="Unassembled WGS sequence"/>
</dbReference>
<feature type="region of interest" description="Disordered" evidence="1">
    <location>
        <begin position="21"/>
        <end position="58"/>
    </location>
</feature>
<dbReference type="RefSeq" id="WP_187243963.1">
    <property type="nucleotide sequence ID" value="NZ_BAAAOK010000027.1"/>
</dbReference>
<sequence>MNAYDHDEERLAAPPRVAVPYASEPYENPQLRERVAGTRSGSGDRGASAIAEPGEKTA</sequence>
<name>A0ABR7LQA7_9ACTN</name>
<keyword evidence="3" id="KW-1185">Reference proteome</keyword>
<accession>A0ABR7LQA7</accession>